<evidence type="ECO:0000256" key="4">
    <source>
        <dbReference type="SAM" id="SignalP"/>
    </source>
</evidence>
<evidence type="ECO:0000256" key="3">
    <source>
        <dbReference type="ARBA" id="ARBA00022525"/>
    </source>
</evidence>
<dbReference type="Proteomes" id="UP000054408">
    <property type="component" value="Unassembled WGS sequence"/>
</dbReference>
<comment type="subcellular location">
    <subcellularLocation>
        <location evidence="1">Secreted</location>
    </subcellularLocation>
</comment>
<sequence length="404" mass="42774">MVLVATVAAAILVEGLALGRQVPVVGAGGPEAVGEVVFAWKALNYSNMPAGVAYDPAACMLAGVKVSMDGSYFVSVPRWKPHVPATLARLDTSVAPPLLTPFPSWEGNSLDNPRGLRSVLGFEIDATNTLWALDQGKLVGYDVATGKVVFFLVFGPELASPSRSFLNDLVVDRAHGYIYISDSGIPIDPQQQVLGGLLVVDIASVKATRVLSGAPSVQDSPLWITINGDKVLATTRMRTGADGIALTHDLETVVFCPLTSHHYAMLPASVLRAVANGTAPPAAVDAAVVPLGDRGFASDGLGFSNVSALFLTSLEGSGIFSAVSPGAPITKLWADAKASVWPDTIGWDHTGNIVWTSNQLYKYMEGVLDYSEINFRIYRAMVGMDSYLAGIFPPSSTDHPRHHD</sequence>
<dbReference type="GO" id="GO:0005576">
    <property type="term" value="C:extracellular region"/>
    <property type="evidence" value="ECO:0007669"/>
    <property type="project" value="UniProtKB-SubCell"/>
</dbReference>
<keyword evidence="3" id="KW-0964">Secreted</keyword>
<evidence type="ECO:0000256" key="1">
    <source>
        <dbReference type="ARBA" id="ARBA00004613"/>
    </source>
</evidence>
<dbReference type="PANTHER" id="PTHR10009:SF18">
    <property type="entry name" value="PROTEIN YELLOW-LIKE PROTEIN"/>
    <property type="match status" value="1"/>
</dbReference>
<feature type="signal peptide" evidence="4">
    <location>
        <begin position="1"/>
        <end position="19"/>
    </location>
</feature>
<dbReference type="PANTHER" id="PTHR10009">
    <property type="entry name" value="PROTEIN YELLOW-RELATED"/>
    <property type="match status" value="1"/>
</dbReference>
<dbReference type="SUPFAM" id="SSF63829">
    <property type="entry name" value="Calcium-dependent phosphotriesterase"/>
    <property type="match status" value="1"/>
</dbReference>
<dbReference type="Pfam" id="PF03022">
    <property type="entry name" value="MRJP"/>
    <property type="match status" value="1"/>
</dbReference>
<keyword evidence="6" id="KW-1185">Reference proteome</keyword>
<accession>A0A0L0D7A2</accession>
<dbReference type="OMA" id="MWILDNG"/>
<dbReference type="AlphaFoldDB" id="A0A0L0D7A2"/>
<dbReference type="RefSeq" id="XP_013758798.1">
    <property type="nucleotide sequence ID" value="XM_013903344.1"/>
</dbReference>
<dbReference type="OrthoDB" id="7776143at2759"/>
<dbReference type="InterPro" id="IPR017996">
    <property type="entry name" value="MRJP/yellow-related"/>
</dbReference>
<proteinExistence type="inferred from homology"/>
<organism evidence="5 6">
    <name type="scientific">Thecamonas trahens ATCC 50062</name>
    <dbReference type="NCBI Taxonomy" id="461836"/>
    <lineage>
        <taxon>Eukaryota</taxon>
        <taxon>Apusozoa</taxon>
        <taxon>Apusomonadida</taxon>
        <taxon>Apusomonadidae</taxon>
        <taxon>Thecamonas</taxon>
    </lineage>
</organism>
<evidence type="ECO:0000313" key="6">
    <source>
        <dbReference type="Proteomes" id="UP000054408"/>
    </source>
</evidence>
<comment type="similarity">
    <text evidence="2">Belongs to the major royal jelly protein family.</text>
</comment>
<reference evidence="5 6" key="1">
    <citation type="submission" date="2010-05" db="EMBL/GenBank/DDBJ databases">
        <title>The Genome Sequence of Thecamonas trahens ATCC 50062.</title>
        <authorList>
            <consortium name="The Broad Institute Genome Sequencing Platform"/>
            <person name="Russ C."/>
            <person name="Cuomo C."/>
            <person name="Shea T."/>
            <person name="Young S.K."/>
            <person name="Zeng Q."/>
            <person name="Koehrsen M."/>
            <person name="Haas B."/>
            <person name="Borodovsky M."/>
            <person name="Guigo R."/>
            <person name="Alvarado L."/>
            <person name="Berlin A."/>
            <person name="Bochicchio J."/>
            <person name="Borenstein D."/>
            <person name="Chapman S."/>
            <person name="Chen Z."/>
            <person name="Freedman E."/>
            <person name="Gellesch M."/>
            <person name="Goldberg J."/>
            <person name="Griggs A."/>
            <person name="Gujja S."/>
            <person name="Heilman E."/>
            <person name="Heiman D."/>
            <person name="Hepburn T."/>
            <person name="Howarth C."/>
            <person name="Jen D."/>
            <person name="Larson L."/>
            <person name="Mehta T."/>
            <person name="Park D."/>
            <person name="Pearson M."/>
            <person name="Roberts A."/>
            <person name="Saif S."/>
            <person name="Shenoy N."/>
            <person name="Sisk P."/>
            <person name="Stolte C."/>
            <person name="Sykes S."/>
            <person name="Thomson T."/>
            <person name="Walk T."/>
            <person name="White J."/>
            <person name="Yandava C."/>
            <person name="Burger G."/>
            <person name="Gray M.W."/>
            <person name="Holland P.W.H."/>
            <person name="King N."/>
            <person name="Lang F.B.F."/>
            <person name="Roger A.J."/>
            <person name="Ruiz-Trillo I."/>
            <person name="Lander E."/>
            <person name="Nusbaum C."/>
        </authorList>
    </citation>
    <scope>NUCLEOTIDE SEQUENCE [LARGE SCALE GENOMIC DNA]</scope>
    <source>
        <strain evidence="5 6">ATCC 50062</strain>
    </source>
</reference>
<dbReference type="STRING" id="461836.A0A0L0D7A2"/>
<evidence type="ECO:0000313" key="5">
    <source>
        <dbReference type="EMBL" id="KNC48229.1"/>
    </source>
</evidence>
<dbReference type="InterPro" id="IPR011042">
    <property type="entry name" value="6-blade_b-propeller_TolB-like"/>
</dbReference>
<protein>
    <submittedName>
        <fullName evidence="5">Major royal jelly protein</fullName>
    </submittedName>
</protein>
<evidence type="ECO:0000256" key="2">
    <source>
        <dbReference type="ARBA" id="ARBA00009127"/>
    </source>
</evidence>
<dbReference type="GeneID" id="25564001"/>
<dbReference type="Gene3D" id="2.120.10.30">
    <property type="entry name" value="TolB, C-terminal domain"/>
    <property type="match status" value="1"/>
</dbReference>
<keyword evidence="4" id="KW-0732">Signal</keyword>
<feature type="chain" id="PRO_5005537265" evidence="4">
    <location>
        <begin position="20"/>
        <end position="404"/>
    </location>
</feature>
<name>A0A0L0D7A2_THETB</name>
<dbReference type="EMBL" id="GL349450">
    <property type="protein sequence ID" value="KNC48229.1"/>
    <property type="molecule type" value="Genomic_DNA"/>
</dbReference>
<gene>
    <name evidence="5" type="ORF">AMSG_04459</name>
</gene>
<dbReference type="eggNOG" id="ENOG502R874">
    <property type="taxonomic scope" value="Eukaryota"/>
</dbReference>